<dbReference type="Gene3D" id="3.30.40.10">
    <property type="entry name" value="Zinc/RING finger domain, C3HC4 (zinc finger)"/>
    <property type="match status" value="1"/>
</dbReference>
<dbReference type="PANTHER" id="PTHR21447:SF13">
    <property type="entry name" value="RING-TYPE DOMAIN-CONTAINING PROTEIN"/>
    <property type="match status" value="1"/>
</dbReference>
<dbReference type="PROSITE" id="PS50089">
    <property type="entry name" value="ZF_RING_2"/>
    <property type="match status" value="1"/>
</dbReference>
<proteinExistence type="predicted"/>
<keyword evidence="1 3" id="KW-0863">Zinc-finger</keyword>
<evidence type="ECO:0000313" key="6">
    <source>
        <dbReference type="EMBL" id="PIC41765.1"/>
    </source>
</evidence>
<comment type="caution">
    <text evidence="6">The sequence shown here is derived from an EMBL/GenBank/DDBJ whole genome shotgun (WGS) entry which is preliminary data.</text>
</comment>
<reference evidence="7" key="1">
    <citation type="submission" date="2017-10" db="EMBL/GenBank/DDBJ databases">
        <title>Rapid genome shrinkage in a self-fertile nematode reveals novel sperm competition proteins.</title>
        <authorList>
            <person name="Yin D."/>
            <person name="Schwarz E.M."/>
            <person name="Thomas C.G."/>
            <person name="Felde R.L."/>
            <person name="Korf I.F."/>
            <person name="Cutter A.D."/>
            <person name="Schartner C.M."/>
            <person name="Ralston E.J."/>
            <person name="Meyer B.J."/>
            <person name="Haag E.S."/>
        </authorList>
    </citation>
    <scope>NUCLEOTIDE SEQUENCE [LARGE SCALE GENOMIC DNA]</scope>
    <source>
        <strain evidence="7">JU1422</strain>
    </source>
</reference>
<keyword evidence="7" id="KW-1185">Reference proteome</keyword>
<dbReference type="PANTHER" id="PTHR21447">
    <property type="entry name" value="RING-TYPE DOMAIN-CONTAINING PROTEIN-RELATED"/>
    <property type="match status" value="1"/>
</dbReference>
<evidence type="ECO:0000256" key="1">
    <source>
        <dbReference type="ARBA" id="ARBA00022771"/>
    </source>
</evidence>
<evidence type="ECO:0000259" key="5">
    <source>
        <dbReference type="PROSITE" id="PS50089"/>
    </source>
</evidence>
<keyword evidence="1 3" id="KW-0479">Metal-binding</keyword>
<dbReference type="Pfam" id="PF13639">
    <property type="entry name" value="zf-RING_2"/>
    <property type="match status" value="1"/>
</dbReference>
<dbReference type="GO" id="GO:0045087">
    <property type="term" value="P:innate immune response"/>
    <property type="evidence" value="ECO:0007669"/>
    <property type="project" value="TreeGrafter"/>
</dbReference>
<dbReference type="GO" id="GO:0045121">
    <property type="term" value="C:membrane raft"/>
    <property type="evidence" value="ECO:0007669"/>
    <property type="project" value="TreeGrafter"/>
</dbReference>
<keyword evidence="4" id="KW-0175">Coiled coil</keyword>
<dbReference type="EMBL" id="PDUG01000003">
    <property type="protein sequence ID" value="PIC41765.1"/>
    <property type="molecule type" value="Genomic_DNA"/>
</dbReference>
<dbReference type="InterPro" id="IPR013083">
    <property type="entry name" value="Znf_RING/FYVE/PHD"/>
</dbReference>
<keyword evidence="2" id="KW-0862">Zinc</keyword>
<organism evidence="6 7">
    <name type="scientific">Caenorhabditis nigoni</name>
    <dbReference type="NCBI Taxonomy" id="1611254"/>
    <lineage>
        <taxon>Eukaryota</taxon>
        <taxon>Metazoa</taxon>
        <taxon>Ecdysozoa</taxon>
        <taxon>Nematoda</taxon>
        <taxon>Chromadorea</taxon>
        <taxon>Rhabditida</taxon>
        <taxon>Rhabditina</taxon>
        <taxon>Rhabditomorpha</taxon>
        <taxon>Rhabditoidea</taxon>
        <taxon>Rhabditidae</taxon>
        <taxon>Peloderinae</taxon>
        <taxon>Caenorhabditis</taxon>
    </lineage>
</organism>
<feature type="coiled-coil region" evidence="4">
    <location>
        <begin position="970"/>
        <end position="1152"/>
    </location>
</feature>
<dbReference type="GO" id="GO:0008270">
    <property type="term" value="F:zinc ion binding"/>
    <property type="evidence" value="ECO:0007669"/>
    <property type="project" value="UniProtKB-KW"/>
</dbReference>
<dbReference type="Pfam" id="PF25100">
    <property type="entry name" value="DUF7809"/>
    <property type="match status" value="1"/>
</dbReference>
<evidence type="ECO:0000256" key="3">
    <source>
        <dbReference type="PROSITE-ProRule" id="PRU00175"/>
    </source>
</evidence>
<dbReference type="SUPFAM" id="SSF57850">
    <property type="entry name" value="RING/U-box"/>
    <property type="match status" value="1"/>
</dbReference>
<dbReference type="Proteomes" id="UP000230233">
    <property type="component" value="Chromosome III"/>
</dbReference>
<name>A0A2G5UQC9_9PELO</name>
<protein>
    <recommendedName>
        <fullName evidence="5">RING-type domain-containing protein</fullName>
    </recommendedName>
</protein>
<evidence type="ECO:0000256" key="2">
    <source>
        <dbReference type="ARBA" id="ARBA00022833"/>
    </source>
</evidence>
<dbReference type="OrthoDB" id="8062037at2759"/>
<accession>A0A2G5UQC9</accession>
<gene>
    <name evidence="6" type="primary">Cnig_chr_III.g9062</name>
    <name evidence="6" type="ORF">B9Z55_009062</name>
</gene>
<evidence type="ECO:0000256" key="4">
    <source>
        <dbReference type="SAM" id="Coils"/>
    </source>
</evidence>
<dbReference type="InterPro" id="IPR056711">
    <property type="entry name" value="DUF7809"/>
</dbReference>
<dbReference type="InterPro" id="IPR001841">
    <property type="entry name" value="Znf_RING"/>
</dbReference>
<sequence length="1347" mass="159500">MDFQSLKSIEEPFTNSAFFDVTRCFLPLKRFRNLKIPDDFWLALSNYRDILEEFFKENYYYLRMYGSAREFAESLRSYQNFPLSHNPFFSRKIEPYYNAPTFYKSLKGEEFIQKSDVYALLYRILSKTLDFPQFQSHFKTPFDTYFICSILSDVIKYHEHRLFGTCEFVKYDEGLFIWIAEKYARLMDTEIKQYESKSPRMEKFRNDIKSINCQTGSHLFEMLFDNLTQDISIEIDWLFEEKVLKQDIPEYQEWLFRMFSLLNNPSLFLPEIMNSYPSVFLPLDSRNPNGGPVVVRVFEEERNEKFVMKSELFHAFSILYPRQQKPEPEIDVVTTIRYVDVLKKYKDRISKIEFIRVPIQRSKHAAVPIMTNFGDCCIPAADALFELLNRLIFCEQIFQKFKIEQWPLLKTSLSSLEQFFAPYHRSIYFITIIGTRKAEKLVMDQLEKSEKSDKMIVNNVRNAKKDGFTMQNLKNELANLGVTELFPEIQEYAEAVYSEVLDTKKEEFLRTCDLFDAVEMCLLICILKRFPNLQLFLHTQSACHRLPSLFCEYCTKTAKSGKFKNTTHCQLTLPNGSILCNNFKFFSAEEIKDNKMTYFIMDCKDSNKKVQQKKKNKKKGETTSEHLHSLSKFLNNFPDKKIYIRAIPTTSSLEYSDETRRLFAEEALEIIQILLKSRNSSISDNNEKIKNYKEKFKRKTRDTPTLNLAEFWFMLEEFDVDKTRITIVPDPIHELSLLKLTENLRNDTLNVIGPNGDMIMRKEQVVLHLFQIMVSEVDWNRKECQKSPNCWHLRRAMLIRIMRKFAESPDGDYVLLEIATFGVQLLKTEPYSKEHAMESTPLSRLENSNFDDMIPAEMFISGCKEFGLDDFLERSPKFLEFIQEEQSAPAWVCRVRFFYAFAFYLFHMDTYDLQDMVWKEVLLRQPICDKHRGTELEFSCQMLGTKSEEEEEENNESKCCSKCLRTSEMCNEAKKELKMTQNRLEKYEKKARRTEEVESQIREMEVEMKRMKKEMKEREVEVDNKNKENEDLKRKMLKLEAKDAKMQLAEKNHSISQNGLLEKITHLSDQLKFEKERNDVLQSEKIDELTAQLESQKEIVELMKLELQQNEERLNSEIREKQRGFEELRAALRIMSNENESIQRDNRNLRERIASVPEAPPTPTLPESLPDGPTHHRFALLGFQKIKDSLYNKKQLKQAKEMIEKLKSSSNLVEIHQIADYEYYQFEWNLLKYTKEVELNIQRIKETCDVSTVTPLPDIPEFSKRFVNLYWRIINNQPISSSEIEVSDSECFICTEEMTTDQKTLECEECKKVTHLKCASQWLKIHRSCPHCRREMLNPEEFPNLGQ</sequence>
<evidence type="ECO:0000313" key="7">
    <source>
        <dbReference type="Proteomes" id="UP000230233"/>
    </source>
</evidence>
<feature type="domain" description="RING-type" evidence="5">
    <location>
        <begin position="1291"/>
        <end position="1333"/>
    </location>
</feature>